<name>A0A0L8HSH9_OCTBM</name>
<accession>A0A0L8HSH9</accession>
<dbReference type="PANTHER" id="PTHR47163">
    <property type="entry name" value="DDE_TNP_IS1595 DOMAIN-CONTAINING PROTEIN"/>
    <property type="match status" value="1"/>
</dbReference>
<protein>
    <recommendedName>
        <fullName evidence="2">ISXO2-like transposase domain-containing protein</fullName>
    </recommendedName>
</protein>
<evidence type="ECO:0008006" key="2">
    <source>
        <dbReference type="Google" id="ProtNLM"/>
    </source>
</evidence>
<dbReference type="EMBL" id="KQ417381">
    <property type="protein sequence ID" value="KOF92154.1"/>
    <property type="molecule type" value="Genomic_DNA"/>
</dbReference>
<dbReference type="PANTHER" id="PTHR47163:SF2">
    <property type="entry name" value="SI:DKEY-17M8.2"/>
    <property type="match status" value="1"/>
</dbReference>
<evidence type="ECO:0000313" key="1">
    <source>
        <dbReference type="EMBL" id="KOF92154.1"/>
    </source>
</evidence>
<dbReference type="InterPro" id="IPR053164">
    <property type="entry name" value="IS1016-like_transposase"/>
</dbReference>
<dbReference type="AlphaFoldDB" id="A0A0L8HSH9"/>
<reference evidence="1" key="1">
    <citation type="submission" date="2015-07" db="EMBL/GenBank/DDBJ databases">
        <title>MeaNS - Measles Nucleotide Surveillance Program.</title>
        <authorList>
            <person name="Tran T."/>
            <person name="Druce J."/>
        </authorList>
    </citation>
    <scope>NUCLEOTIDE SEQUENCE</scope>
    <source>
        <strain evidence="1">UCB-OBI-ISO-001</strain>
        <tissue evidence="1">Gonad</tissue>
    </source>
</reference>
<gene>
    <name evidence="1" type="ORF">OCBIM_22007136mg</name>
</gene>
<sequence>FRTVVKSVSGRWRQNCIRTNPLAAQDLHSKFGKTKYHHRRFVEGQWVFGGICSESRQTFLVLPNNKRDRATVEPIIQQHIKPGTIHLTVNNSYNFVYSLTGAHTNTIESLWWQIKLQMSETHMRHANLTSHLCEYMWRYADKGDLFQAFMQNAGELYKSQR</sequence>
<proteinExistence type="predicted"/>
<organism evidence="1">
    <name type="scientific">Octopus bimaculoides</name>
    <name type="common">California two-spotted octopus</name>
    <dbReference type="NCBI Taxonomy" id="37653"/>
    <lineage>
        <taxon>Eukaryota</taxon>
        <taxon>Metazoa</taxon>
        <taxon>Spiralia</taxon>
        <taxon>Lophotrochozoa</taxon>
        <taxon>Mollusca</taxon>
        <taxon>Cephalopoda</taxon>
        <taxon>Coleoidea</taxon>
        <taxon>Octopodiformes</taxon>
        <taxon>Octopoda</taxon>
        <taxon>Incirrata</taxon>
        <taxon>Octopodidae</taxon>
        <taxon>Octopus</taxon>
    </lineage>
</organism>
<feature type="non-terminal residue" evidence="1">
    <location>
        <position position="1"/>
    </location>
</feature>